<dbReference type="Proteomes" id="UP001596012">
    <property type="component" value="Unassembled WGS sequence"/>
</dbReference>
<sequence>MWSNLLKRHGFTCINATVLPAPTPGKLGTLLVSAHPVGSPLPTAPPPVRRGTGFAPTPGAPAREPKARYANLLPTATA</sequence>
<organism evidence="2 3">
    <name type="scientific">Streptomyces xiangluensis</name>
    <dbReference type="NCBI Taxonomy" id="2665720"/>
    <lineage>
        <taxon>Bacteria</taxon>
        <taxon>Bacillati</taxon>
        <taxon>Actinomycetota</taxon>
        <taxon>Actinomycetes</taxon>
        <taxon>Kitasatosporales</taxon>
        <taxon>Streptomycetaceae</taxon>
        <taxon>Streptomyces</taxon>
    </lineage>
</organism>
<evidence type="ECO:0000313" key="3">
    <source>
        <dbReference type="Proteomes" id="UP001596012"/>
    </source>
</evidence>
<evidence type="ECO:0000313" key="2">
    <source>
        <dbReference type="EMBL" id="MFC4469301.1"/>
    </source>
</evidence>
<feature type="region of interest" description="Disordered" evidence="1">
    <location>
        <begin position="41"/>
        <end position="65"/>
    </location>
</feature>
<accession>A0ABV8YYA4</accession>
<name>A0ABV8YYA4_9ACTN</name>
<dbReference type="RefSeq" id="WP_386348043.1">
    <property type="nucleotide sequence ID" value="NZ_JBHSFG010000059.1"/>
</dbReference>
<evidence type="ECO:0000256" key="1">
    <source>
        <dbReference type="SAM" id="MobiDB-lite"/>
    </source>
</evidence>
<reference evidence="3" key="1">
    <citation type="journal article" date="2019" name="Int. J. Syst. Evol. Microbiol.">
        <title>The Global Catalogue of Microorganisms (GCM) 10K type strain sequencing project: providing services to taxonomists for standard genome sequencing and annotation.</title>
        <authorList>
            <consortium name="The Broad Institute Genomics Platform"/>
            <consortium name="The Broad Institute Genome Sequencing Center for Infectious Disease"/>
            <person name="Wu L."/>
            <person name="Ma J."/>
        </authorList>
    </citation>
    <scope>NUCLEOTIDE SEQUENCE [LARGE SCALE GENOMIC DNA]</scope>
    <source>
        <strain evidence="3">DT43</strain>
    </source>
</reference>
<proteinExistence type="predicted"/>
<dbReference type="EMBL" id="JBHSFG010000059">
    <property type="protein sequence ID" value="MFC4469301.1"/>
    <property type="molecule type" value="Genomic_DNA"/>
</dbReference>
<comment type="caution">
    <text evidence="2">The sequence shown here is derived from an EMBL/GenBank/DDBJ whole genome shotgun (WGS) entry which is preliminary data.</text>
</comment>
<keyword evidence="3" id="KW-1185">Reference proteome</keyword>
<gene>
    <name evidence="2" type="ORF">ACFPH6_33115</name>
</gene>
<protein>
    <submittedName>
        <fullName evidence="2">Uncharacterized protein</fullName>
    </submittedName>
</protein>